<feature type="domain" description="Calcineurin-like phosphoesterase" evidence="1">
    <location>
        <begin position="37"/>
        <end position="212"/>
    </location>
</feature>
<evidence type="ECO:0000313" key="3">
    <source>
        <dbReference type="EMBL" id="MPL94733.1"/>
    </source>
</evidence>
<feature type="domain" description="Pyrrolo-quinoline quinone repeat" evidence="2">
    <location>
        <begin position="337"/>
        <end position="577"/>
    </location>
</feature>
<dbReference type="PANTHER" id="PTHR34512:SF30">
    <property type="entry name" value="OUTER MEMBRANE PROTEIN ASSEMBLY FACTOR BAMB"/>
    <property type="match status" value="1"/>
</dbReference>
<name>A0A644VWM8_9ZZZZ</name>
<sequence length="696" mass="74482">MRKKFVLISLLLFAFLISPAAFSQNKNVKVNNSGLVKFAFLTDLHISDVATNSEDLRLSVADLNSVPGLDFVIFGGDITEFGSDEEIARAHSIISELRMPWYIVGGNHDSKWSESGCNTFKEVFGYEFFDFEAGGVRFIGTNSGPNMRMAPALVPRDAVLWLDSLSKRIAPATPVVFVNHYPLDDAMLNYSDILTSLSRLNVEVALCGHGHNNRTYNYKVEAAGEPAASPAGAAQYLPLTNIRGAMGRSNLRAGKGAHGYNIITLDKSSGNISFVERAGGVEKKPWHTLKMNTPLPKFAHKVLFNYQDNSDIGSAAVMDPATSGAAKGRIYWVNANGEVKAFDAAAFATGKAGSKGARSAAPAAAPAAAAAATGSAKPRWSFATGSKVFSTPAIHENKIIFGATDTYIYCLDKESGKLIWKTKANKSVLGSPTIHNNIVYIGASDNIFRALDINTGKPVWEFNGVKSFVESKAFVDNDGVYFGCWGSTLYKLDPKSGSLLWSWTNNKGRGLSPAAVWPLVANGKVFIATPERMTHAIDAATGKELWRAKGGRESVGLSQDGNTLYIKTMQDTVFAYRTDAEFNGPVPNADKSVRLWSTHTGYGYEIAPSPTTAAYGYIFIPTDKGNIFILNEADGSLAGVIPFSGALINLVQPVGAGRLLVSSMDGRVALLEIQPAAAAETASASAGAAAPAKRKK</sequence>
<dbReference type="Gene3D" id="3.60.21.10">
    <property type="match status" value="1"/>
</dbReference>
<dbReference type="SUPFAM" id="SSF50998">
    <property type="entry name" value="Quinoprotein alcohol dehydrogenase-like"/>
    <property type="match status" value="1"/>
</dbReference>
<dbReference type="InterPro" id="IPR018391">
    <property type="entry name" value="PQQ_b-propeller_rpt"/>
</dbReference>
<evidence type="ECO:0000259" key="1">
    <source>
        <dbReference type="Pfam" id="PF00149"/>
    </source>
</evidence>
<gene>
    <name evidence="3" type="primary">bamB_10</name>
    <name evidence="3" type="ORF">SDC9_40888</name>
</gene>
<dbReference type="AlphaFoldDB" id="A0A644VWM8"/>
<dbReference type="EMBL" id="VSSQ01000439">
    <property type="protein sequence ID" value="MPL94733.1"/>
    <property type="molecule type" value="Genomic_DNA"/>
</dbReference>
<comment type="caution">
    <text evidence="3">The sequence shown here is derived from an EMBL/GenBank/DDBJ whole genome shotgun (WGS) entry which is preliminary data.</text>
</comment>
<dbReference type="PANTHER" id="PTHR34512">
    <property type="entry name" value="CELL SURFACE PROTEIN"/>
    <property type="match status" value="1"/>
</dbReference>
<dbReference type="InterPro" id="IPR004843">
    <property type="entry name" value="Calcineurin-like_PHP"/>
</dbReference>
<proteinExistence type="predicted"/>
<dbReference type="SUPFAM" id="SSF56300">
    <property type="entry name" value="Metallo-dependent phosphatases"/>
    <property type="match status" value="1"/>
</dbReference>
<dbReference type="Gene3D" id="2.130.10.10">
    <property type="entry name" value="YVTN repeat-like/Quinoprotein amine dehydrogenase"/>
    <property type="match status" value="1"/>
</dbReference>
<dbReference type="Pfam" id="PF00149">
    <property type="entry name" value="Metallophos"/>
    <property type="match status" value="1"/>
</dbReference>
<dbReference type="InterPro" id="IPR029052">
    <property type="entry name" value="Metallo-depent_PP-like"/>
</dbReference>
<dbReference type="SMART" id="SM00564">
    <property type="entry name" value="PQQ"/>
    <property type="match status" value="5"/>
</dbReference>
<dbReference type="GO" id="GO:0016787">
    <property type="term" value="F:hydrolase activity"/>
    <property type="evidence" value="ECO:0007669"/>
    <property type="project" value="InterPro"/>
</dbReference>
<evidence type="ECO:0000259" key="2">
    <source>
        <dbReference type="Pfam" id="PF13360"/>
    </source>
</evidence>
<dbReference type="Pfam" id="PF13360">
    <property type="entry name" value="PQQ_2"/>
    <property type="match status" value="1"/>
</dbReference>
<dbReference type="InterPro" id="IPR011047">
    <property type="entry name" value="Quinoprotein_ADH-like_sf"/>
</dbReference>
<protein>
    <submittedName>
        <fullName evidence="3">Outer membrane protein assembly factor BamB</fullName>
    </submittedName>
</protein>
<accession>A0A644VWM8</accession>
<reference evidence="3" key="1">
    <citation type="submission" date="2019-08" db="EMBL/GenBank/DDBJ databases">
        <authorList>
            <person name="Kucharzyk K."/>
            <person name="Murdoch R.W."/>
            <person name="Higgins S."/>
            <person name="Loffler F."/>
        </authorList>
    </citation>
    <scope>NUCLEOTIDE SEQUENCE</scope>
</reference>
<dbReference type="InterPro" id="IPR015943">
    <property type="entry name" value="WD40/YVTN_repeat-like_dom_sf"/>
</dbReference>
<dbReference type="InterPro" id="IPR002372">
    <property type="entry name" value="PQQ_rpt_dom"/>
</dbReference>
<organism evidence="3">
    <name type="scientific">bioreactor metagenome</name>
    <dbReference type="NCBI Taxonomy" id="1076179"/>
    <lineage>
        <taxon>unclassified sequences</taxon>
        <taxon>metagenomes</taxon>
        <taxon>ecological metagenomes</taxon>
    </lineage>
</organism>